<evidence type="ECO:0000313" key="2">
    <source>
        <dbReference type="EMBL" id="JAH09908.1"/>
    </source>
</evidence>
<organism evidence="2">
    <name type="scientific">Anguilla anguilla</name>
    <name type="common">European freshwater eel</name>
    <name type="synonym">Muraena anguilla</name>
    <dbReference type="NCBI Taxonomy" id="7936"/>
    <lineage>
        <taxon>Eukaryota</taxon>
        <taxon>Metazoa</taxon>
        <taxon>Chordata</taxon>
        <taxon>Craniata</taxon>
        <taxon>Vertebrata</taxon>
        <taxon>Euteleostomi</taxon>
        <taxon>Actinopterygii</taxon>
        <taxon>Neopterygii</taxon>
        <taxon>Teleostei</taxon>
        <taxon>Anguilliformes</taxon>
        <taxon>Anguillidae</taxon>
        <taxon>Anguilla</taxon>
    </lineage>
</organism>
<dbReference type="EMBL" id="GBXM01098669">
    <property type="protein sequence ID" value="JAH09908.1"/>
    <property type="molecule type" value="Transcribed_RNA"/>
</dbReference>
<accession>A0A0E9Q1B8</accession>
<protein>
    <submittedName>
        <fullName evidence="2">Uncharacterized protein</fullName>
    </submittedName>
</protein>
<keyword evidence="1" id="KW-0472">Membrane</keyword>
<sequence length="84" mass="9961">MILWLFESLQLKHFMVPLIKYVYTTMNQIAFEYNIMEMSIGTLRLYSINISFLFFCLLNCLLCAPSLIFNDIQPIKLSALKWML</sequence>
<evidence type="ECO:0000256" key="1">
    <source>
        <dbReference type="SAM" id="Phobius"/>
    </source>
</evidence>
<reference evidence="2" key="2">
    <citation type="journal article" date="2015" name="Fish Shellfish Immunol.">
        <title>Early steps in the European eel (Anguilla anguilla)-Vibrio vulnificus interaction in the gills: Role of the RtxA13 toxin.</title>
        <authorList>
            <person name="Callol A."/>
            <person name="Pajuelo D."/>
            <person name="Ebbesson L."/>
            <person name="Teles M."/>
            <person name="MacKenzie S."/>
            <person name="Amaro C."/>
        </authorList>
    </citation>
    <scope>NUCLEOTIDE SEQUENCE</scope>
</reference>
<feature type="transmembrane region" description="Helical" evidence="1">
    <location>
        <begin position="46"/>
        <end position="69"/>
    </location>
</feature>
<proteinExistence type="predicted"/>
<keyword evidence="1" id="KW-0812">Transmembrane</keyword>
<dbReference type="AlphaFoldDB" id="A0A0E9Q1B8"/>
<reference evidence="2" key="1">
    <citation type="submission" date="2014-11" db="EMBL/GenBank/DDBJ databases">
        <authorList>
            <person name="Amaro Gonzalez C."/>
        </authorList>
    </citation>
    <scope>NUCLEOTIDE SEQUENCE</scope>
</reference>
<keyword evidence="1" id="KW-1133">Transmembrane helix</keyword>
<name>A0A0E9Q1B8_ANGAN</name>